<comment type="similarity">
    <text evidence="2">Belongs to the RRM MRD1 family.</text>
</comment>
<comment type="subcellular location">
    <subcellularLocation>
        <location evidence="1">Nucleus</location>
    </subcellularLocation>
</comment>
<evidence type="ECO:0000256" key="6">
    <source>
        <dbReference type="PROSITE-ProRule" id="PRU00176"/>
    </source>
</evidence>
<feature type="domain" description="RRM" evidence="8">
    <location>
        <begin position="305"/>
        <end position="383"/>
    </location>
</feature>
<feature type="region of interest" description="Disordered" evidence="7">
    <location>
        <begin position="138"/>
        <end position="165"/>
    </location>
</feature>
<keyword evidence="3" id="KW-0677">Repeat</keyword>
<dbReference type="PANTHER" id="PTHR48039">
    <property type="entry name" value="RNA-BINDING MOTIF PROTEIN 14B"/>
    <property type="match status" value="1"/>
</dbReference>
<evidence type="ECO:0000256" key="2">
    <source>
        <dbReference type="ARBA" id="ARBA00008033"/>
    </source>
</evidence>
<organism evidence="9 10">
    <name type="scientific">Asbolus verrucosus</name>
    <name type="common">Desert ironclad beetle</name>
    <dbReference type="NCBI Taxonomy" id="1661398"/>
    <lineage>
        <taxon>Eukaryota</taxon>
        <taxon>Metazoa</taxon>
        <taxon>Ecdysozoa</taxon>
        <taxon>Arthropoda</taxon>
        <taxon>Hexapoda</taxon>
        <taxon>Insecta</taxon>
        <taxon>Pterygota</taxon>
        <taxon>Neoptera</taxon>
        <taxon>Endopterygota</taxon>
        <taxon>Coleoptera</taxon>
        <taxon>Polyphaga</taxon>
        <taxon>Cucujiformia</taxon>
        <taxon>Tenebrionidae</taxon>
        <taxon>Pimeliinae</taxon>
        <taxon>Asbolus</taxon>
    </lineage>
</organism>
<dbReference type="Proteomes" id="UP000292052">
    <property type="component" value="Unassembled WGS sequence"/>
</dbReference>
<evidence type="ECO:0000256" key="1">
    <source>
        <dbReference type="ARBA" id="ARBA00004123"/>
    </source>
</evidence>
<dbReference type="Gene3D" id="3.30.70.330">
    <property type="match status" value="6"/>
</dbReference>
<comment type="caution">
    <text evidence="9">The sequence shown here is derived from an EMBL/GenBank/DDBJ whole genome shotgun (WGS) entry which is preliminary data.</text>
</comment>
<keyword evidence="4 6" id="KW-0694">RNA-binding</keyword>
<sequence>MSRITEEKIRRLFEEKGTITDVQLKYTADGKFRQFAFVGYQLENEAEEAIKCLNNMFINTSRIKVESCALLGDTKKPKAWSKYAPDSSAYKKIHSVAVVEDDDKLRKSKTKYQDDPMFEEFLELHAPEEKKKLHKIVERTSIETQENDNVDESEHDETENETDLQNKLADEKISDLEYMHKLMKKKETKQASTKKEPKNIELFTLKLKGLPYSCKKKDIKHFLKPVTPFSIRRPTKIHGIAYVGFKTEKDFKKALLKDRTGKRISVAKYSKIKSDNLDSHDNIRKNKWSTQEEAIKNEETIAESGKIFIRNLAYTTTEDDIENLFKKFGPLAEVNLPIDSVTKKIKGFGTVVFVMPEHAVKAYGDLDGSVLHGRMLHLLPGKSKDVVENEIPEESSNYKKKKAAKEKSQAGSSHNWNSLFLGHNAVAEVIADNYNTSKEKVLAIHGQDSAAVRLALGETQIVAQTKKYLEQEGVILDAFSNTSSKRSKTVIIVKNLPSKTEGKEIRKLFEKYGLIGRIILPPSGITALVEFVEPSEARKAFTSLAYTKFKHVPLYLEWAPENSLTDKKPSLSEKEEIKESESQKADEINEETVEEAEPDTTLFVKNLNFQTTDEDLKKYFEGCGKVVYATVATKKDKTDPNRRLSMGYGFVRFLHKISADKALKTLQQSVLDGKSLELKRSERTLNNEVNTTRKSTKLVKQTGTKILVRNVPFQANSKEIRELFSTFGEIKALRLPKKMTLNDGSHRGFAFVDYVTASDAKVEFLNIFFLDYILLHGVTFQQAFEALSQSTHLYGRRLVLEWAASEEGVEEIRKRTAAHFKAPEAIKSKKSVFNLD</sequence>
<feature type="region of interest" description="Disordered" evidence="7">
    <location>
        <begin position="565"/>
        <end position="592"/>
    </location>
</feature>
<feature type="domain" description="RRM" evidence="8">
    <location>
        <begin position="704"/>
        <end position="805"/>
    </location>
</feature>
<feature type="compositionally biased region" description="Acidic residues" evidence="7">
    <location>
        <begin position="145"/>
        <end position="162"/>
    </location>
</feature>
<name>A0A482VG40_ASBVE</name>
<protein>
    <submittedName>
        <fullName evidence="9">RNA-binding protein 19</fullName>
    </submittedName>
</protein>
<proteinExistence type="inferred from homology"/>
<evidence type="ECO:0000313" key="10">
    <source>
        <dbReference type="Proteomes" id="UP000292052"/>
    </source>
</evidence>
<keyword evidence="10" id="KW-1185">Reference proteome</keyword>
<dbReference type="OrthoDB" id="439639at2759"/>
<dbReference type="AlphaFoldDB" id="A0A482VG40"/>
<evidence type="ECO:0000259" key="8">
    <source>
        <dbReference type="PROSITE" id="PS50102"/>
    </source>
</evidence>
<dbReference type="SUPFAM" id="SSF54928">
    <property type="entry name" value="RNA-binding domain, RBD"/>
    <property type="match status" value="4"/>
</dbReference>
<dbReference type="FunFam" id="3.30.70.330:FF:000277">
    <property type="entry name" value="RNA binding motif protein 19"/>
    <property type="match status" value="1"/>
</dbReference>
<dbReference type="GO" id="GO:0003729">
    <property type="term" value="F:mRNA binding"/>
    <property type="evidence" value="ECO:0007669"/>
    <property type="project" value="TreeGrafter"/>
</dbReference>
<dbReference type="GO" id="GO:0005730">
    <property type="term" value="C:nucleolus"/>
    <property type="evidence" value="ECO:0007669"/>
    <property type="project" value="TreeGrafter"/>
</dbReference>
<dbReference type="PANTHER" id="PTHR48039:SF5">
    <property type="entry name" value="RNA-BINDING PROTEIN 28"/>
    <property type="match status" value="1"/>
</dbReference>
<dbReference type="InterPro" id="IPR034423">
    <property type="entry name" value="RBM19_RRM5"/>
</dbReference>
<evidence type="ECO:0000313" key="9">
    <source>
        <dbReference type="EMBL" id="RZC31811.1"/>
    </source>
</evidence>
<accession>A0A482VG40</accession>
<dbReference type="InterPro" id="IPR012677">
    <property type="entry name" value="Nucleotide-bd_a/b_plait_sf"/>
</dbReference>
<feature type="domain" description="RRM" evidence="8">
    <location>
        <begin position="600"/>
        <end position="683"/>
    </location>
</feature>
<dbReference type="InterPro" id="IPR000504">
    <property type="entry name" value="RRM_dom"/>
</dbReference>
<evidence type="ECO:0000256" key="4">
    <source>
        <dbReference type="ARBA" id="ARBA00022884"/>
    </source>
</evidence>
<dbReference type="CDD" id="cd12318">
    <property type="entry name" value="RRM5_RBM19_like"/>
    <property type="match status" value="1"/>
</dbReference>
<dbReference type="STRING" id="1661398.A0A482VG40"/>
<dbReference type="PROSITE" id="PS50102">
    <property type="entry name" value="RRM"/>
    <property type="match status" value="5"/>
</dbReference>
<evidence type="ECO:0000256" key="7">
    <source>
        <dbReference type="SAM" id="MobiDB-lite"/>
    </source>
</evidence>
<gene>
    <name evidence="9" type="ORF">BDFB_008411</name>
</gene>
<dbReference type="InterPro" id="IPR035979">
    <property type="entry name" value="RBD_domain_sf"/>
</dbReference>
<reference evidence="9 10" key="1">
    <citation type="submission" date="2017-03" db="EMBL/GenBank/DDBJ databases">
        <title>Genome of the blue death feigning beetle - Asbolus verrucosus.</title>
        <authorList>
            <person name="Rider S.D."/>
        </authorList>
    </citation>
    <scope>NUCLEOTIDE SEQUENCE [LARGE SCALE GENOMIC DNA]</scope>
    <source>
        <strain evidence="9">Butters</strain>
        <tissue evidence="9">Head and leg muscle</tissue>
    </source>
</reference>
<evidence type="ECO:0000256" key="5">
    <source>
        <dbReference type="ARBA" id="ARBA00023242"/>
    </source>
</evidence>
<feature type="domain" description="RRM" evidence="8">
    <location>
        <begin position="1"/>
        <end position="66"/>
    </location>
</feature>
<dbReference type="Pfam" id="PF00076">
    <property type="entry name" value="RRM_1"/>
    <property type="match status" value="6"/>
</dbReference>
<feature type="compositionally biased region" description="Basic and acidic residues" evidence="7">
    <location>
        <begin position="565"/>
        <end position="587"/>
    </location>
</feature>
<evidence type="ECO:0000256" key="3">
    <source>
        <dbReference type="ARBA" id="ARBA00022737"/>
    </source>
</evidence>
<dbReference type="InterPro" id="IPR051945">
    <property type="entry name" value="RRM_MRD1_RNA_proc_ribogen"/>
</dbReference>
<keyword evidence="5" id="KW-0539">Nucleus</keyword>
<feature type="region of interest" description="Disordered" evidence="7">
    <location>
        <begin position="390"/>
        <end position="410"/>
    </location>
</feature>
<dbReference type="EMBL" id="QDEB01102221">
    <property type="protein sequence ID" value="RZC31811.1"/>
    <property type="molecule type" value="Genomic_DNA"/>
</dbReference>
<dbReference type="SMART" id="SM00360">
    <property type="entry name" value="RRM"/>
    <property type="match status" value="6"/>
</dbReference>
<feature type="domain" description="RRM" evidence="8">
    <location>
        <begin position="489"/>
        <end position="561"/>
    </location>
</feature>